<proteinExistence type="predicted"/>
<name>A0A5N6X4W7_9EURO</name>
<evidence type="ECO:0000313" key="1">
    <source>
        <dbReference type="EMBL" id="KAE8327179.1"/>
    </source>
</evidence>
<reference evidence="2" key="1">
    <citation type="submission" date="2019-04" db="EMBL/GenBank/DDBJ databases">
        <title>Friends and foes A comparative genomics studyof 23 Aspergillus species from section Flavi.</title>
        <authorList>
            <consortium name="DOE Joint Genome Institute"/>
            <person name="Kjaerbolling I."/>
            <person name="Vesth T."/>
            <person name="Frisvad J.C."/>
            <person name="Nybo J.L."/>
            <person name="Theobald S."/>
            <person name="Kildgaard S."/>
            <person name="Isbrandt T."/>
            <person name="Kuo A."/>
            <person name="Sato A."/>
            <person name="Lyhne E.K."/>
            <person name="Kogle M.E."/>
            <person name="Wiebenga A."/>
            <person name="Kun R.S."/>
            <person name="Lubbers R.J."/>
            <person name="Makela M.R."/>
            <person name="Barry K."/>
            <person name="Chovatia M."/>
            <person name="Clum A."/>
            <person name="Daum C."/>
            <person name="Haridas S."/>
            <person name="He G."/>
            <person name="LaButti K."/>
            <person name="Lipzen A."/>
            <person name="Mondo S."/>
            <person name="Riley R."/>
            <person name="Salamov A."/>
            <person name="Simmons B.A."/>
            <person name="Magnuson J.K."/>
            <person name="Henrissat B."/>
            <person name="Mortensen U.H."/>
            <person name="Larsen T.O."/>
            <person name="Devries R.P."/>
            <person name="Grigoriev I.V."/>
            <person name="Machida M."/>
            <person name="Baker S.E."/>
            <person name="Andersen M.R."/>
        </authorList>
    </citation>
    <scope>NUCLEOTIDE SEQUENCE [LARGE SCALE GENOMIC DNA]</scope>
    <source>
        <strain evidence="2">CBS 130017</strain>
    </source>
</reference>
<dbReference type="AlphaFoldDB" id="A0A5N6X4W7"/>
<keyword evidence="2" id="KW-1185">Reference proteome</keyword>
<accession>A0A5N6X4W7</accession>
<dbReference type="EMBL" id="ML741794">
    <property type="protein sequence ID" value="KAE8327179.1"/>
    <property type="molecule type" value="Genomic_DNA"/>
</dbReference>
<evidence type="ECO:0000313" key="2">
    <source>
        <dbReference type="Proteomes" id="UP000325945"/>
    </source>
</evidence>
<sequence>MPTSQIGKGGWIFLFVPCGPGLASSNRRAKRVLRLGADKTKEALLGVWVRTGVSGKLVGACSPALLEVTPSSSSLHSVVEGAVGPVDMGTAPTRPASVSTRSVVVLAGSFVA</sequence>
<protein>
    <submittedName>
        <fullName evidence="1">Uncharacterized protein</fullName>
    </submittedName>
</protein>
<gene>
    <name evidence="1" type="ORF">BDV39DRAFT_175930</name>
</gene>
<organism evidence="1 2">
    <name type="scientific">Aspergillus sergii</name>
    <dbReference type="NCBI Taxonomy" id="1034303"/>
    <lineage>
        <taxon>Eukaryota</taxon>
        <taxon>Fungi</taxon>
        <taxon>Dikarya</taxon>
        <taxon>Ascomycota</taxon>
        <taxon>Pezizomycotina</taxon>
        <taxon>Eurotiomycetes</taxon>
        <taxon>Eurotiomycetidae</taxon>
        <taxon>Eurotiales</taxon>
        <taxon>Aspergillaceae</taxon>
        <taxon>Aspergillus</taxon>
        <taxon>Aspergillus subgen. Circumdati</taxon>
    </lineage>
</organism>
<dbReference type="Proteomes" id="UP000325945">
    <property type="component" value="Unassembled WGS sequence"/>
</dbReference>